<feature type="domain" description="Glycosyltransferase family 28 N-terminal" evidence="12">
    <location>
        <begin position="16"/>
        <end position="152"/>
    </location>
</feature>
<dbReference type="GO" id="GO:0071555">
    <property type="term" value="P:cell wall organization"/>
    <property type="evidence" value="ECO:0007669"/>
    <property type="project" value="UniProtKB-KW"/>
</dbReference>
<feature type="binding site" evidence="10">
    <location>
        <position position="170"/>
    </location>
    <ligand>
        <name>UDP-N-acetyl-alpha-D-glucosamine</name>
        <dbReference type="ChEBI" id="CHEBI:57705"/>
    </ligand>
</feature>
<comment type="similarity">
    <text evidence="10">Belongs to the glycosyltransferase 28 family. MurG subfamily.</text>
</comment>
<evidence type="ECO:0000313" key="14">
    <source>
        <dbReference type="EMBL" id="EXI77699.1"/>
    </source>
</evidence>
<dbReference type="InterPro" id="IPR004276">
    <property type="entry name" value="GlycoTrans_28_N"/>
</dbReference>
<keyword evidence="11" id="KW-1133">Transmembrane helix</keyword>
<evidence type="ECO:0000256" key="10">
    <source>
        <dbReference type="HAMAP-Rule" id="MF_00033"/>
    </source>
</evidence>
<evidence type="ECO:0000256" key="4">
    <source>
        <dbReference type="ARBA" id="ARBA00022679"/>
    </source>
</evidence>
<feature type="transmembrane region" description="Helical" evidence="11">
    <location>
        <begin position="105"/>
        <end position="129"/>
    </location>
</feature>
<feature type="binding site" evidence="10">
    <location>
        <position position="134"/>
    </location>
    <ligand>
        <name>UDP-N-acetyl-alpha-D-glucosamine</name>
        <dbReference type="ChEBI" id="CHEBI:57705"/>
    </ligand>
</feature>
<keyword evidence="7 10" id="KW-0472">Membrane</keyword>
<comment type="pathway">
    <text evidence="10">Cell wall biogenesis; peptidoglycan biosynthesis.</text>
</comment>
<keyword evidence="11" id="KW-0812">Transmembrane</keyword>
<dbReference type="Pfam" id="PF04101">
    <property type="entry name" value="Glyco_tran_28_C"/>
    <property type="match status" value="1"/>
</dbReference>
<dbReference type="NCBIfam" id="TIGR01133">
    <property type="entry name" value="murG"/>
    <property type="match status" value="1"/>
</dbReference>
<dbReference type="GO" id="GO:0051991">
    <property type="term" value="F:UDP-N-acetyl-D-glucosamine:N-acetylmuramoyl-L-alanyl-D-glutamyl-meso-2,6-diaminopimelyl-D-alanyl-D-alanine-diphosphoundecaprenol 4-beta-N-acetylglucosaminlytransferase activity"/>
    <property type="evidence" value="ECO:0007669"/>
    <property type="project" value="RHEA"/>
</dbReference>
<evidence type="ECO:0000256" key="8">
    <source>
        <dbReference type="ARBA" id="ARBA00023306"/>
    </source>
</evidence>
<dbReference type="GO" id="GO:0051301">
    <property type="term" value="P:cell division"/>
    <property type="evidence" value="ECO:0007669"/>
    <property type="project" value="UniProtKB-KW"/>
</dbReference>
<comment type="function">
    <text evidence="10">Cell wall formation. Catalyzes the transfer of a GlcNAc subunit on undecaprenyl-pyrophosphoryl-MurNAc-pentapeptide (lipid intermediate I) to form undecaprenyl-pyrophosphoryl-MurNAc-(pentapeptide)GlcNAc (lipid intermediate II).</text>
</comment>
<evidence type="ECO:0000259" key="13">
    <source>
        <dbReference type="Pfam" id="PF04101"/>
    </source>
</evidence>
<dbReference type="CDD" id="cd03785">
    <property type="entry name" value="GT28_MurG"/>
    <property type="match status" value="1"/>
</dbReference>
<evidence type="ECO:0000256" key="11">
    <source>
        <dbReference type="SAM" id="Phobius"/>
    </source>
</evidence>
<dbReference type="GO" id="GO:0009252">
    <property type="term" value="P:peptidoglycan biosynthetic process"/>
    <property type="evidence" value="ECO:0007669"/>
    <property type="project" value="UniProtKB-UniRule"/>
</dbReference>
<keyword evidence="8 10" id="KW-0131">Cell cycle</keyword>
<keyword evidence="3 10" id="KW-0328">Glycosyltransferase</keyword>
<dbReference type="GO" id="GO:0005975">
    <property type="term" value="P:carbohydrate metabolic process"/>
    <property type="evidence" value="ECO:0007669"/>
    <property type="project" value="InterPro"/>
</dbReference>
<evidence type="ECO:0000313" key="15">
    <source>
        <dbReference type="Proteomes" id="UP000021816"/>
    </source>
</evidence>
<evidence type="ECO:0000256" key="5">
    <source>
        <dbReference type="ARBA" id="ARBA00022960"/>
    </source>
</evidence>
<sequence>MSALSVNPDAINKTLLVMAGGTGGHVFPGLAVADLLSSRNWKVVWMGAPGSMEAKLVPTRGYEMAWVRFAALRGKGLLRKLLLPFHLLSACWQARRELRRVRPDVVLGMGGYISFPGGLMAALLGYPLVIHEQNSVAGLANRVLARFAARVASGFPDVLPKGVWVGNPVRPEMNRVPAPADRLAGRQPPLHLLVLGGSLGAKVLNDTVPKGLAQIAAAERPEVRHQAGEKHLAQLQQNYRAAGVHAHCVAFIEDMAAAYQWADLVLCRAGALTVAELAATGVASVLVPFPYAVDDHQTANARFLSLAGGAILLPQSELTPEAISLLRNYSPAQLEEMAEKARQLAKPEAAAELARMCEELVQ</sequence>
<dbReference type="PATRIC" id="fig|1454003.3.peg.3615"/>
<feature type="binding site" evidence="10">
    <location>
        <position position="252"/>
    </location>
    <ligand>
        <name>UDP-N-acetyl-alpha-D-glucosamine</name>
        <dbReference type="ChEBI" id="CHEBI:57705"/>
    </ligand>
</feature>
<comment type="subcellular location">
    <subcellularLocation>
        <location evidence="10">Cell membrane</location>
        <topology evidence="10">Peripheral membrane protein</topology>
        <orientation evidence="10">Cytoplasmic side</orientation>
    </subcellularLocation>
</comment>
<dbReference type="UniPathway" id="UPA00219"/>
<organism evidence="14 15">
    <name type="scientific">Candidatus Accumulibacter appositus</name>
    <dbReference type="NCBI Taxonomy" id="1454003"/>
    <lineage>
        <taxon>Bacteria</taxon>
        <taxon>Pseudomonadati</taxon>
        <taxon>Pseudomonadota</taxon>
        <taxon>Betaproteobacteria</taxon>
        <taxon>Candidatus Accumulibacter</taxon>
    </lineage>
</organism>
<dbReference type="GO" id="GO:0050511">
    <property type="term" value="F:undecaprenyldiphospho-muramoylpentapeptide beta-N-acetylglucosaminyltransferase activity"/>
    <property type="evidence" value="ECO:0007669"/>
    <property type="project" value="UniProtKB-UniRule"/>
</dbReference>
<dbReference type="EMBL" id="JEMX01000093">
    <property type="protein sequence ID" value="EXI77699.1"/>
    <property type="molecule type" value="Genomic_DNA"/>
</dbReference>
<dbReference type="InterPro" id="IPR006009">
    <property type="entry name" value="GlcNAc_MurG"/>
</dbReference>
<keyword evidence="2 10" id="KW-0132">Cell division</keyword>
<dbReference type="HAMAP" id="MF_00033">
    <property type="entry name" value="MurG"/>
    <property type="match status" value="1"/>
</dbReference>
<dbReference type="Pfam" id="PF03033">
    <property type="entry name" value="Glyco_transf_28"/>
    <property type="match status" value="1"/>
</dbReference>
<feature type="binding site" evidence="10">
    <location>
        <begin position="271"/>
        <end position="276"/>
    </location>
    <ligand>
        <name>UDP-N-acetyl-alpha-D-glucosamine</name>
        <dbReference type="ChEBI" id="CHEBI:57705"/>
    </ligand>
</feature>
<dbReference type="AlphaFoldDB" id="A0A011QFV1"/>
<evidence type="ECO:0000256" key="2">
    <source>
        <dbReference type="ARBA" id="ARBA00022618"/>
    </source>
</evidence>
<protein>
    <recommendedName>
        <fullName evidence="10">UDP-N-acetylglucosamine--N-acetylmuramyl-(pentapeptide) pyrophosphoryl-undecaprenol N-acetylglucosamine transferase</fullName>
        <ecNumber evidence="10">2.4.1.227</ecNumber>
    </recommendedName>
    <alternativeName>
        <fullName evidence="10">Undecaprenyl-PP-MurNAc-pentapeptide-UDPGlcNAc GlcNAc transferase</fullName>
    </alternativeName>
</protein>
<dbReference type="GO" id="GO:0005886">
    <property type="term" value="C:plasma membrane"/>
    <property type="evidence" value="ECO:0007669"/>
    <property type="project" value="UniProtKB-SubCell"/>
</dbReference>
<keyword evidence="5 10" id="KW-0133">Cell shape</keyword>
<comment type="catalytic activity">
    <reaction evidence="10">
        <text>di-trans,octa-cis-undecaprenyl diphospho-N-acetyl-alpha-D-muramoyl-L-alanyl-D-glutamyl-meso-2,6-diaminopimeloyl-D-alanyl-D-alanine + UDP-N-acetyl-alpha-D-glucosamine = di-trans,octa-cis-undecaprenyl diphospho-[N-acetyl-alpha-D-glucosaminyl-(1-&gt;4)]-N-acetyl-alpha-D-muramoyl-L-alanyl-D-glutamyl-meso-2,6-diaminopimeloyl-D-alanyl-D-alanine + UDP + H(+)</text>
        <dbReference type="Rhea" id="RHEA:31227"/>
        <dbReference type="ChEBI" id="CHEBI:15378"/>
        <dbReference type="ChEBI" id="CHEBI:57705"/>
        <dbReference type="ChEBI" id="CHEBI:58223"/>
        <dbReference type="ChEBI" id="CHEBI:61387"/>
        <dbReference type="ChEBI" id="CHEBI:61388"/>
        <dbReference type="EC" id="2.4.1.227"/>
    </reaction>
</comment>
<gene>
    <name evidence="10 14" type="primary">murG</name>
    <name evidence="14" type="ORF">AW10_03557</name>
</gene>
<dbReference type="Proteomes" id="UP000021816">
    <property type="component" value="Unassembled WGS sequence"/>
</dbReference>
<keyword evidence="6 10" id="KW-0573">Peptidoglycan synthesis</keyword>
<proteinExistence type="inferred from homology"/>
<dbReference type="SUPFAM" id="SSF53756">
    <property type="entry name" value="UDP-Glycosyltransferase/glycogen phosphorylase"/>
    <property type="match status" value="1"/>
</dbReference>
<feature type="binding site" evidence="10">
    <location>
        <position position="198"/>
    </location>
    <ligand>
        <name>UDP-N-acetyl-alpha-D-glucosamine</name>
        <dbReference type="ChEBI" id="CHEBI:57705"/>
    </ligand>
</feature>
<keyword evidence="9 10" id="KW-0961">Cell wall biogenesis/degradation</keyword>
<dbReference type="InterPro" id="IPR007235">
    <property type="entry name" value="Glyco_trans_28_C"/>
</dbReference>
<evidence type="ECO:0000256" key="6">
    <source>
        <dbReference type="ARBA" id="ARBA00022984"/>
    </source>
</evidence>
<evidence type="ECO:0000256" key="3">
    <source>
        <dbReference type="ARBA" id="ARBA00022676"/>
    </source>
</evidence>
<evidence type="ECO:0000256" key="1">
    <source>
        <dbReference type="ARBA" id="ARBA00022475"/>
    </source>
</evidence>
<dbReference type="STRING" id="1454003.AW10_03557"/>
<dbReference type="PANTHER" id="PTHR21015">
    <property type="entry name" value="UDP-N-ACETYLGLUCOSAMINE--N-ACETYLMURAMYL-(PENTAPEPTIDE) PYROPHOSPHORYL-UNDECAPRENOL N-ACETYLGLUCOSAMINE TRANSFERASE 1"/>
    <property type="match status" value="1"/>
</dbReference>
<feature type="domain" description="Glycosyl transferase family 28 C-terminal" evidence="13">
    <location>
        <begin position="192"/>
        <end position="351"/>
    </location>
</feature>
<dbReference type="GO" id="GO:0008360">
    <property type="term" value="P:regulation of cell shape"/>
    <property type="evidence" value="ECO:0007669"/>
    <property type="project" value="UniProtKB-KW"/>
</dbReference>
<name>A0A011QFV1_9PROT</name>
<keyword evidence="1 10" id="KW-1003">Cell membrane</keyword>
<reference evidence="14 15" key="1">
    <citation type="submission" date="2014-02" db="EMBL/GenBank/DDBJ databases">
        <title>Expanding our view of genomic diversity in Candidatus Accumulibacter clades.</title>
        <authorList>
            <person name="Skennerton C.T."/>
            <person name="Barr J.J."/>
            <person name="Slater F.R."/>
            <person name="Bond P.L."/>
            <person name="Tyson G.W."/>
        </authorList>
    </citation>
    <scope>NUCLEOTIDE SEQUENCE [LARGE SCALE GENOMIC DNA]</scope>
    <source>
        <strain evidence="15">BA-92</strain>
    </source>
</reference>
<comment type="caution">
    <text evidence="14">The sequence shown here is derived from an EMBL/GenBank/DDBJ whole genome shotgun (WGS) entry which is preliminary data.</text>
</comment>
<feature type="binding site" evidence="10">
    <location>
        <position position="297"/>
    </location>
    <ligand>
        <name>UDP-N-acetyl-alpha-D-glucosamine</name>
        <dbReference type="ChEBI" id="CHEBI:57705"/>
    </ligand>
</feature>
<evidence type="ECO:0000256" key="7">
    <source>
        <dbReference type="ARBA" id="ARBA00023136"/>
    </source>
</evidence>
<feature type="binding site" evidence="10">
    <location>
        <begin position="22"/>
        <end position="24"/>
    </location>
    <ligand>
        <name>UDP-N-acetyl-alpha-D-glucosamine</name>
        <dbReference type="ChEBI" id="CHEBI:57705"/>
    </ligand>
</feature>
<accession>A0A011QFV1</accession>
<evidence type="ECO:0000259" key="12">
    <source>
        <dbReference type="Pfam" id="PF03033"/>
    </source>
</evidence>
<evidence type="ECO:0000256" key="9">
    <source>
        <dbReference type="ARBA" id="ARBA00023316"/>
    </source>
</evidence>
<keyword evidence="4 10" id="KW-0808">Transferase</keyword>
<dbReference type="EC" id="2.4.1.227" evidence="10"/>
<dbReference type="Gene3D" id="3.40.50.2000">
    <property type="entry name" value="Glycogen Phosphorylase B"/>
    <property type="match status" value="2"/>
</dbReference>
<dbReference type="PANTHER" id="PTHR21015:SF22">
    <property type="entry name" value="GLYCOSYLTRANSFERASE"/>
    <property type="match status" value="1"/>
</dbReference>